<dbReference type="STRING" id="52838.A0A4S8JP56"/>
<proteinExistence type="inferred from homology"/>
<organism evidence="4 5">
    <name type="scientific">Musa balbisiana</name>
    <name type="common">Banana</name>
    <dbReference type="NCBI Taxonomy" id="52838"/>
    <lineage>
        <taxon>Eukaryota</taxon>
        <taxon>Viridiplantae</taxon>
        <taxon>Streptophyta</taxon>
        <taxon>Embryophyta</taxon>
        <taxon>Tracheophyta</taxon>
        <taxon>Spermatophyta</taxon>
        <taxon>Magnoliopsida</taxon>
        <taxon>Liliopsida</taxon>
        <taxon>Zingiberales</taxon>
        <taxon>Musaceae</taxon>
        <taxon>Musa</taxon>
    </lineage>
</organism>
<dbReference type="InterPro" id="IPR011990">
    <property type="entry name" value="TPR-like_helical_dom_sf"/>
</dbReference>
<evidence type="ECO:0000256" key="2">
    <source>
        <dbReference type="ARBA" id="ARBA00022737"/>
    </source>
</evidence>
<evidence type="ECO:0000256" key="1">
    <source>
        <dbReference type="ARBA" id="ARBA00007626"/>
    </source>
</evidence>
<comment type="caution">
    <text evidence="4">The sequence shown here is derived from an EMBL/GenBank/DDBJ whole genome shotgun (WGS) entry which is preliminary data.</text>
</comment>
<dbReference type="EMBL" id="PYDT01000004">
    <property type="protein sequence ID" value="THU64103.1"/>
    <property type="molecule type" value="Genomic_DNA"/>
</dbReference>
<feature type="repeat" description="PPR" evidence="3">
    <location>
        <begin position="185"/>
        <end position="219"/>
    </location>
</feature>
<dbReference type="AlphaFoldDB" id="A0A4S8JP56"/>
<name>A0A4S8JP56_MUSBA</name>
<evidence type="ECO:0000256" key="3">
    <source>
        <dbReference type="PROSITE-ProRule" id="PRU00708"/>
    </source>
</evidence>
<dbReference type="GO" id="GO:0003729">
    <property type="term" value="F:mRNA binding"/>
    <property type="evidence" value="ECO:0007669"/>
    <property type="project" value="TreeGrafter"/>
</dbReference>
<dbReference type="PANTHER" id="PTHR47938:SF6">
    <property type="entry name" value="PENTACOTRIPEPTIDE-REPEAT REGION OF PRORP DOMAIN-CONTAINING PROTEIN"/>
    <property type="match status" value="1"/>
</dbReference>
<dbReference type="Pfam" id="PF13041">
    <property type="entry name" value="PPR_2"/>
    <property type="match status" value="1"/>
</dbReference>
<feature type="repeat" description="PPR" evidence="3">
    <location>
        <begin position="34"/>
        <end position="68"/>
    </location>
</feature>
<protein>
    <recommendedName>
        <fullName evidence="6">Pentacotripeptide-repeat region of PRORP domain-containing protein</fullName>
    </recommendedName>
</protein>
<evidence type="ECO:0000313" key="5">
    <source>
        <dbReference type="Proteomes" id="UP000317650"/>
    </source>
</evidence>
<dbReference type="Gene3D" id="1.25.40.10">
    <property type="entry name" value="Tetratricopeptide repeat domain"/>
    <property type="match status" value="3"/>
</dbReference>
<dbReference type="Pfam" id="PF12854">
    <property type="entry name" value="PPR_1"/>
    <property type="match status" value="2"/>
</dbReference>
<dbReference type="PANTHER" id="PTHR47938">
    <property type="entry name" value="RESPIRATORY COMPLEX I CHAPERONE (CIA84), PUTATIVE (AFU_ORTHOLOGUE AFUA_2G06020)-RELATED"/>
    <property type="match status" value="1"/>
</dbReference>
<comment type="similarity">
    <text evidence="1">Belongs to the PPR family. P subfamily.</text>
</comment>
<sequence length="318" mass="36329">MGLSANSITYCTVIDGYCKAGLFDEYRRDSLFASASTHNCIIRGLCRQNMSEIATAVFEDHVERNLSPDLITCRMLIQAIFGKVMSKSYNILLKSLLRTGDKQISELVICEFIKIYGTFEPQMTNAMFLYLSKKNVEKAIHFLNKMEFLWMHLFSLVVDGLCKSGYLKRALDLCGSMKRKGIYPNVVIYNSVINGLCQQGCLTEAFRIFYSLENLFYASYNCALSREGFLDDASQLSKRMIIKDWLKKLWISSQIWKRILNPDDYTIAAILNGFCQRGDIEGALGFFTETKMRGYFSDFLGFMNLRSPSSESSAAKWH</sequence>
<evidence type="ECO:0000313" key="4">
    <source>
        <dbReference type="EMBL" id="THU64103.1"/>
    </source>
</evidence>
<gene>
    <name evidence="4" type="ORF">C4D60_Mb01t22920</name>
</gene>
<dbReference type="PROSITE" id="PS51375">
    <property type="entry name" value="PPR"/>
    <property type="match status" value="4"/>
</dbReference>
<dbReference type="NCBIfam" id="TIGR00756">
    <property type="entry name" value="PPR"/>
    <property type="match status" value="4"/>
</dbReference>
<keyword evidence="5" id="KW-1185">Reference proteome</keyword>
<reference evidence="4 5" key="1">
    <citation type="journal article" date="2019" name="Nat. Plants">
        <title>Genome sequencing of Musa balbisiana reveals subgenome evolution and function divergence in polyploid bananas.</title>
        <authorList>
            <person name="Yao X."/>
        </authorList>
    </citation>
    <scope>NUCLEOTIDE SEQUENCE [LARGE SCALE GENOMIC DNA]</scope>
    <source>
        <strain evidence="5">cv. DH-PKW</strain>
        <tissue evidence="4">Leaves</tissue>
    </source>
</reference>
<feature type="repeat" description="PPR" evidence="3">
    <location>
        <begin position="150"/>
        <end position="184"/>
    </location>
</feature>
<dbReference type="InterPro" id="IPR002885">
    <property type="entry name" value="PPR_rpt"/>
</dbReference>
<accession>A0A4S8JP56</accession>
<dbReference type="Pfam" id="PF01535">
    <property type="entry name" value="PPR"/>
    <property type="match status" value="1"/>
</dbReference>
<evidence type="ECO:0008006" key="6">
    <source>
        <dbReference type="Google" id="ProtNLM"/>
    </source>
</evidence>
<feature type="repeat" description="PPR" evidence="3">
    <location>
        <begin position="263"/>
        <end position="297"/>
    </location>
</feature>
<keyword evidence="2" id="KW-0677">Repeat</keyword>
<dbReference type="Proteomes" id="UP000317650">
    <property type="component" value="Chromosome 1"/>
</dbReference>